<feature type="transmembrane region" description="Helical" evidence="2">
    <location>
        <begin position="47"/>
        <end position="69"/>
    </location>
</feature>
<dbReference type="EMBL" id="BAAASR010000009">
    <property type="protein sequence ID" value="GAA2486995.1"/>
    <property type="molecule type" value="Genomic_DNA"/>
</dbReference>
<evidence type="ECO:0000313" key="4">
    <source>
        <dbReference type="EMBL" id="GAA2486995.1"/>
    </source>
</evidence>
<reference evidence="5" key="1">
    <citation type="journal article" date="2019" name="Int. J. Syst. Evol. Microbiol.">
        <title>The Global Catalogue of Microorganisms (GCM) 10K type strain sequencing project: providing services to taxonomists for standard genome sequencing and annotation.</title>
        <authorList>
            <consortium name="The Broad Institute Genomics Platform"/>
            <consortium name="The Broad Institute Genome Sequencing Center for Infectious Disease"/>
            <person name="Wu L."/>
            <person name="Ma J."/>
        </authorList>
    </citation>
    <scope>NUCLEOTIDE SEQUENCE [LARGE SCALE GENOMIC DNA]</scope>
    <source>
        <strain evidence="5">JCM 5062</strain>
    </source>
</reference>
<evidence type="ECO:0000313" key="5">
    <source>
        <dbReference type="Proteomes" id="UP001499942"/>
    </source>
</evidence>
<protein>
    <submittedName>
        <fullName evidence="4">PH domain-containing protein</fullName>
    </submittedName>
</protein>
<organism evidence="4 5">
    <name type="scientific">Streptomyces gobitricini</name>
    <dbReference type="NCBI Taxonomy" id="68211"/>
    <lineage>
        <taxon>Bacteria</taxon>
        <taxon>Bacillati</taxon>
        <taxon>Actinomycetota</taxon>
        <taxon>Actinomycetes</taxon>
        <taxon>Kitasatosporales</taxon>
        <taxon>Streptomycetaceae</taxon>
        <taxon>Streptomyces</taxon>
    </lineage>
</organism>
<dbReference type="Pfam" id="PF10756">
    <property type="entry name" value="bPH_6"/>
    <property type="match status" value="1"/>
</dbReference>
<gene>
    <name evidence="4" type="ORF">GCM10010393_17650</name>
</gene>
<feature type="domain" description="Low molecular weight protein antigen 6 PH" evidence="3">
    <location>
        <begin position="66"/>
        <end position="136"/>
    </location>
</feature>
<accession>A0ABP5YXA7</accession>
<evidence type="ECO:0000256" key="1">
    <source>
        <dbReference type="SAM" id="MobiDB-lite"/>
    </source>
</evidence>
<feature type="region of interest" description="Disordered" evidence="1">
    <location>
        <begin position="125"/>
        <end position="144"/>
    </location>
</feature>
<feature type="transmembrane region" description="Helical" evidence="2">
    <location>
        <begin position="196"/>
        <end position="216"/>
    </location>
</feature>
<keyword evidence="2" id="KW-0812">Transmembrane</keyword>
<comment type="caution">
    <text evidence="4">The sequence shown here is derived from an EMBL/GenBank/DDBJ whole genome shotgun (WGS) entry which is preliminary data.</text>
</comment>
<evidence type="ECO:0000259" key="3">
    <source>
        <dbReference type="Pfam" id="PF10756"/>
    </source>
</evidence>
<feature type="transmembrane region" description="Helical" evidence="2">
    <location>
        <begin position="20"/>
        <end position="41"/>
    </location>
</feature>
<dbReference type="RefSeq" id="WP_344358598.1">
    <property type="nucleotide sequence ID" value="NZ_BAAASR010000009.1"/>
</dbReference>
<keyword evidence="2" id="KW-1133">Transmembrane helix</keyword>
<sequence>MTTPQQPEYADRSFRSTHGIVGGLLLLGFAAWIGGDALVTGEGRVRWIAAAGLLLVVPLIVAFTFRPAVYANDDRMRVRNPFRTVDLPWASVADVRAGYSSEVVTTDGTKYQLWSVPVSLRERKRAARRQDRTDAGSGPGAGSAGILSALGAGRAGRDATPAAKSAGADQTVADLRELAERCASRPTAQGAPHVRWAYEILAPALAGLVLLIVLLAV</sequence>
<keyword evidence="5" id="KW-1185">Reference proteome</keyword>
<keyword evidence="2" id="KW-0472">Membrane</keyword>
<evidence type="ECO:0000256" key="2">
    <source>
        <dbReference type="SAM" id="Phobius"/>
    </source>
</evidence>
<dbReference type="Proteomes" id="UP001499942">
    <property type="component" value="Unassembled WGS sequence"/>
</dbReference>
<proteinExistence type="predicted"/>
<dbReference type="InterPro" id="IPR019692">
    <property type="entry name" value="CFP-6_PH"/>
</dbReference>
<name>A0ABP5YXA7_9ACTN</name>